<evidence type="ECO:0008006" key="4">
    <source>
        <dbReference type="Google" id="ProtNLM"/>
    </source>
</evidence>
<evidence type="ECO:0000313" key="3">
    <source>
        <dbReference type="Proteomes" id="UP001248536"/>
    </source>
</evidence>
<feature type="compositionally biased region" description="Low complexity" evidence="1">
    <location>
        <begin position="72"/>
        <end position="84"/>
    </location>
</feature>
<proteinExistence type="predicted"/>
<name>A0ABU2F0V1_HALAR</name>
<keyword evidence="3" id="KW-1185">Reference proteome</keyword>
<dbReference type="RefSeq" id="WP_152423068.1">
    <property type="nucleotide sequence ID" value="NZ_BAABDY010000004.1"/>
</dbReference>
<organism evidence="2 3">
    <name type="scientific">Haloarcula argentinensis</name>
    <dbReference type="NCBI Taxonomy" id="43776"/>
    <lineage>
        <taxon>Archaea</taxon>
        <taxon>Methanobacteriati</taxon>
        <taxon>Methanobacteriota</taxon>
        <taxon>Stenosarchaea group</taxon>
        <taxon>Halobacteria</taxon>
        <taxon>Halobacteriales</taxon>
        <taxon>Haloarculaceae</taxon>
        <taxon>Haloarcula</taxon>
    </lineage>
</organism>
<feature type="region of interest" description="Disordered" evidence="1">
    <location>
        <begin position="37"/>
        <end position="121"/>
    </location>
</feature>
<dbReference type="Proteomes" id="UP001248536">
    <property type="component" value="Unassembled WGS sequence"/>
</dbReference>
<evidence type="ECO:0000313" key="2">
    <source>
        <dbReference type="EMBL" id="MDS0253853.1"/>
    </source>
</evidence>
<evidence type="ECO:0000256" key="1">
    <source>
        <dbReference type="SAM" id="MobiDB-lite"/>
    </source>
</evidence>
<dbReference type="EMBL" id="JAMQCP010000002">
    <property type="protein sequence ID" value="MDS0253853.1"/>
    <property type="molecule type" value="Genomic_DNA"/>
</dbReference>
<reference evidence="2 3" key="1">
    <citation type="submission" date="2022-06" db="EMBL/GenBank/DDBJ databases">
        <title>Haloarcula sp. a new haloarchaeum isolate from saline soil.</title>
        <authorList>
            <person name="Strakova D."/>
            <person name="Galisteo C."/>
            <person name="Sanchez-Porro C."/>
            <person name="Ventosa A."/>
        </authorList>
    </citation>
    <scope>NUCLEOTIDE SEQUENCE [LARGE SCALE GENOMIC DNA]</scope>
    <source>
        <strain evidence="2 3">JCM 15760</strain>
    </source>
</reference>
<protein>
    <recommendedName>
        <fullName evidence="4">Small CPxCG-related zinc finger protein</fullName>
    </recommendedName>
</protein>
<accession>A0ABU2F0V1</accession>
<gene>
    <name evidence="2" type="ORF">NC662_09050</name>
</gene>
<feature type="compositionally biased region" description="Basic and acidic residues" evidence="1">
    <location>
        <begin position="53"/>
        <end position="71"/>
    </location>
</feature>
<comment type="caution">
    <text evidence="2">The sequence shown here is derived from an EMBL/GenBank/DDBJ whole genome shotgun (WGS) entry which is preliminary data.</text>
</comment>
<sequence>MTDWSAYVAYWCPTCHSNCINREDHPATRANRCKDCFDVPSTDTTSEGTGELVRPETQRSEHPGTEDERQSHSAPARPAGSAPSWVDPEARAFPPNPEGEGNRRWDLQGDSDAVAQTDGRK</sequence>